<sequence length="562" mass="63043">MSQNTRLGTHMFMQTAPQQSKTTQKSTTRHVLFGSTSTSCSSTVITDIFATADLIPPNMAFAHNNTSGSFTPNSPQSVFSYESHASSASSISIPKPERSSLKHNLKSSESTRPALNRKSTPSVVRFADAIEKHFTAPELTNFKLNVAPRGRPKAIRAPKGLIDMIPDVHKKAQYYEGLAFISPTAQLSKQINGTQSQSATETPNARRPVSVPAPQTTPALSMKKRVKNRAPGPTSPQEPDPRWANIPLPDHYTPPAPAPKPRVASYQSIASVVSYLSTESAPTIVETSRSVTAPAGQYNPLEHYIPCLYPSCNAHYTPAHLGPSFYLPSGPYSLSRLHAYCPRHAVLEINEAGANCKRKYEQLRQNAGRRTLGVIAAEFEALKQDVRSERQSLDAKLSRQQKRRVLGASAALSEKSNDNFRTEAWDWRYTQRPCINANCTAHYTPYSNHLYTFYRTPQTGTSFFPQQTFCPRCAKSEVEELESRVKEKWASRCGWDKKEWQEWFGNVIKDRTMEQEYWIKAQERVVREKGPAKWVSRLEDDLALEDKGMKKNVFKRWFASVA</sequence>
<dbReference type="AlphaFoldDB" id="A0A364NC07"/>
<evidence type="ECO:0000256" key="2">
    <source>
        <dbReference type="SAM" id="MobiDB-lite"/>
    </source>
</evidence>
<feature type="region of interest" description="Disordered" evidence="2">
    <location>
        <begin position="189"/>
        <end position="260"/>
    </location>
</feature>
<comment type="caution">
    <text evidence="3">The sequence shown here is derived from an EMBL/GenBank/DDBJ whole genome shotgun (WGS) entry which is preliminary data.</text>
</comment>
<evidence type="ECO:0000313" key="4">
    <source>
        <dbReference type="Proteomes" id="UP000249619"/>
    </source>
</evidence>
<dbReference type="Proteomes" id="UP000249619">
    <property type="component" value="Unassembled WGS sequence"/>
</dbReference>
<feature type="coiled-coil region" evidence="1">
    <location>
        <begin position="376"/>
        <end position="403"/>
    </location>
</feature>
<protein>
    <submittedName>
        <fullName evidence="3">Uncharacterized protein</fullName>
    </submittedName>
</protein>
<keyword evidence="4" id="KW-1185">Reference proteome</keyword>
<evidence type="ECO:0000256" key="1">
    <source>
        <dbReference type="SAM" id="Coils"/>
    </source>
</evidence>
<reference evidence="4" key="1">
    <citation type="submission" date="2018-05" db="EMBL/GenBank/DDBJ databases">
        <title>Draft genome sequence of Stemphylium lycopersici strain CIDEFI 213.</title>
        <authorList>
            <person name="Medina R."/>
            <person name="Franco M.E.E."/>
            <person name="Lucentini C.G."/>
            <person name="Saparrat M.C.N."/>
            <person name="Balatti P.A."/>
        </authorList>
    </citation>
    <scope>NUCLEOTIDE SEQUENCE [LARGE SCALE GENOMIC DNA]</scope>
    <source>
        <strain evidence="4">CIDEFI 213</strain>
    </source>
</reference>
<feature type="compositionally biased region" description="Polar residues" evidence="2">
    <location>
        <begin position="189"/>
        <end position="203"/>
    </location>
</feature>
<feature type="region of interest" description="Disordered" evidence="2">
    <location>
        <begin position="89"/>
        <end position="120"/>
    </location>
</feature>
<evidence type="ECO:0000313" key="3">
    <source>
        <dbReference type="EMBL" id="RAR14796.1"/>
    </source>
</evidence>
<organism evidence="3 4">
    <name type="scientific">Stemphylium lycopersici</name>
    <name type="common">Tomato gray leaf spot disease fungus</name>
    <name type="synonym">Thyrospora lycopersici</name>
    <dbReference type="NCBI Taxonomy" id="183478"/>
    <lineage>
        <taxon>Eukaryota</taxon>
        <taxon>Fungi</taxon>
        <taxon>Dikarya</taxon>
        <taxon>Ascomycota</taxon>
        <taxon>Pezizomycotina</taxon>
        <taxon>Dothideomycetes</taxon>
        <taxon>Pleosporomycetidae</taxon>
        <taxon>Pleosporales</taxon>
        <taxon>Pleosporineae</taxon>
        <taxon>Pleosporaceae</taxon>
        <taxon>Stemphylium</taxon>
    </lineage>
</organism>
<gene>
    <name evidence="3" type="ORF">DDE83_001828</name>
</gene>
<feature type="region of interest" description="Disordered" evidence="2">
    <location>
        <begin position="1"/>
        <end position="27"/>
    </location>
</feature>
<accession>A0A364NC07</accession>
<proteinExistence type="predicted"/>
<keyword evidence="1" id="KW-0175">Coiled coil</keyword>
<feature type="compositionally biased region" description="Polar residues" evidence="2">
    <location>
        <begin position="107"/>
        <end position="120"/>
    </location>
</feature>
<name>A0A364NC07_STELY</name>
<dbReference type="EMBL" id="QGDH01000018">
    <property type="protein sequence ID" value="RAR14796.1"/>
    <property type="molecule type" value="Genomic_DNA"/>
</dbReference>